<comment type="caution">
    <text evidence="1">The sequence shown here is derived from an EMBL/GenBank/DDBJ whole genome shotgun (WGS) entry which is preliminary data.</text>
</comment>
<organism evidence="1 2">
    <name type="scientific">Araneus ventricosus</name>
    <name type="common">Orbweaver spider</name>
    <name type="synonym">Epeira ventricosa</name>
    <dbReference type="NCBI Taxonomy" id="182803"/>
    <lineage>
        <taxon>Eukaryota</taxon>
        <taxon>Metazoa</taxon>
        <taxon>Ecdysozoa</taxon>
        <taxon>Arthropoda</taxon>
        <taxon>Chelicerata</taxon>
        <taxon>Arachnida</taxon>
        <taxon>Araneae</taxon>
        <taxon>Araneomorphae</taxon>
        <taxon>Entelegynae</taxon>
        <taxon>Araneoidea</taxon>
        <taxon>Araneidae</taxon>
        <taxon>Araneus</taxon>
    </lineage>
</organism>
<proteinExistence type="predicted"/>
<dbReference type="AlphaFoldDB" id="A0A4Y2LIU9"/>
<dbReference type="Proteomes" id="UP000499080">
    <property type="component" value="Unassembled WGS sequence"/>
</dbReference>
<protein>
    <submittedName>
        <fullName evidence="1">Uncharacterized protein</fullName>
    </submittedName>
</protein>
<name>A0A4Y2LIU9_ARAVE</name>
<keyword evidence="2" id="KW-1185">Reference proteome</keyword>
<reference evidence="1 2" key="1">
    <citation type="journal article" date="2019" name="Sci. Rep.">
        <title>Orb-weaving spider Araneus ventricosus genome elucidates the spidroin gene catalogue.</title>
        <authorList>
            <person name="Kono N."/>
            <person name="Nakamura H."/>
            <person name="Ohtoshi R."/>
            <person name="Moran D.A.P."/>
            <person name="Shinohara A."/>
            <person name="Yoshida Y."/>
            <person name="Fujiwara M."/>
            <person name="Mori M."/>
            <person name="Tomita M."/>
            <person name="Arakawa K."/>
        </authorList>
    </citation>
    <scope>NUCLEOTIDE SEQUENCE [LARGE SCALE GENOMIC DNA]</scope>
</reference>
<sequence>MKQINKILNCNDKYLDLILSNIVSCVIAIRHSGRPEDFHHPALSIFMKFVPARTNKSTDPVLKYDFKRVDFPSLWYSIREIDWNQDRPESGANAQGLALLKGPVLLTDFTK</sequence>
<dbReference type="EMBL" id="BGPR01005764">
    <property type="protein sequence ID" value="GBN13257.1"/>
    <property type="molecule type" value="Genomic_DNA"/>
</dbReference>
<evidence type="ECO:0000313" key="1">
    <source>
        <dbReference type="EMBL" id="GBN13257.1"/>
    </source>
</evidence>
<evidence type="ECO:0000313" key="2">
    <source>
        <dbReference type="Proteomes" id="UP000499080"/>
    </source>
</evidence>
<gene>
    <name evidence="1" type="ORF">AVEN_81209_1</name>
</gene>
<accession>A0A4Y2LIU9</accession>